<proteinExistence type="predicted"/>
<dbReference type="PANTHER" id="PTHR39189:SF1">
    <property type="entry name" value="UPF0173 METAL-DEPENDENT HYDROLASE YTKL"/>
    <property type="match status" value="1"/>
</dbReference>
<dbReference type="EMBL" id="JAAZNV010000012">
    <property type="protein sequence ID" value="NMB91876.1"/>
    <property type="molecule type" value="Genomic_DNA"/>
</dbReference>
<accession>A0A7X9E7F2</accession>
<reference evidence="1 2" key="1">
    <citation type="journal article" date="2020" name="Biotechnol. Biofuels">
        <title>New insights from the biogas microbiome by comprehensive genome-resolved metagenomics of nearly 1600 species originating from multiple anaerobic digesters.</title>
        <authorList>
            <person name="Campanaro S."/>
            <person name="Treu L."/>
            <person name="Rodriguez-R L.M."/>
            <person name="Kovalovszki A."/>
            <person name="Ziels R.M."/>
            <person name="Maus I."/>
            <person name="Zhu X."/>
            <person name="Kougias P.G."/>
            <person name="Basile A."/>
            <person name="Luo G."/>
            <person name="Schluter A."/>
            <person name="Konstantinidis K.T."/>
            <person name="Angelidaki I."/>
        </authorList>
    </citation>
    <scope>NUCLEOTIDE SEQUENCE [LARGE SCALE GENOMIC DNA]</scope>
    <source>
        <strain evidence="1">AS27yjCOA_202</strain>
    </source>
</reference>
<protein>
    <submittedName>
        <fullName evidence="1">MBL fold metallo-hydrolase</fullName>
    </submittedName>
</protein>
<dbReference type="GO" id="GO:0016787">
    <property type="term" value="F:hydrolase activity"/>
    <property type="evidence" value="ECO:0007669"/>
    <property type="project" value="UniProtKB-KW"/>
</dbReference>
<dbReference type="Pfam" id="PF13483">
    <property type="entry name" value="Lactamase_B_3"/>
    <property type="match status" value="1"/>
</dbReference>
<evidence type="ECO:0000313" key="1">
    <source>
        <dbReference type="EMBL" id="NMB91876.1"/>
    </source>
</evidence>
<sequence length="216" mass="23840">MEITYVGHSCFKIKGKTLSLVIDPYDSKIGYKLPKLSADVVLVTHDHFDHNNIAGVSDYRLVVDGPGEYEVGGVFIYGRSVFHDDKQGAERGKSTFYLITVDGVDILHLGDLGHELSQEDLEKIPSVEVLMIPVGGKYTLDAEVASKVISAVQPAYVIPMHYKTNDSVMQDIDGVDKFLDVMGVENGIKKDMDKLTVNAKKDESEDTEVIVLKPTH</sequence>
<name>A0A7X9E7F2_UNCKA</name>
<organism evidence="1 2">
    <name type="scientific">candidate division WWE3 bacterium</name>
    <dbReference type="NCBI Taxonomy" id="2053526"/>
    <lineage>
        <taxon>Bacteria</taxon>
        <taxon>Katanobacteria</taxon>
    </lineage>
</organism>
<dbReference type="InterPro" id="IPR036866">
    <property type="entry name" value="RibonucZ/Hydroxyglut_hydro"/>
</dbReference>
<dbReference type="SUPFAM" id="SSF56281">
    <property type="entry name" value="Metallo-hydrolase/oxidoreductase"/>
    <property type="match status" value="1"/>
</dbReference>
<evidence type="ECO:0000313" key="2">
    <source>
        <dbReference type="Proteomes" id="UP000590542"/>
    </source>
</evidence>
<dbReference type="AlphaFoldDB" id="A0A7X9E7F2"/>
<gene>
    <name evidence="1" type="ORF">GYA37_03465</name>
</gene>
<keyword evidence="1" id="KW-0378">Hydrolase</keyword>
<dbReference type="Proteomes" id="UP000590542">
    <property type="component" value="Unassembled WGS sequence"/>
</dbReference>
<comment type="caution">
    <text evidence="1">The sequence shown here is derived from an EMBL/GenBank/DDBJ whole genome shotgun (WGS) entry which is preliminary data.</text>
</comment>
<dbReference type="PANTHER" id="PTHR39189">
    <property type="entry name" value="UPF0173 METAL-DEPENDENT HYDROLASE YTKL"/>
    <property type="match status" value="1"/>
</dbReference>
<dbReference type="Gene3D" id="3.60.15.10">
    <property type="entry name" value="Ribonuclease Z/Hydroxyacylglutathione hydrolase-like"/>
    <property type="match status" value="1"/>
</dbReference>